<dbReference type="RefSeq" id="WP_007043509.1">
    <property type="nucleotide sequence ID" value="NZ_AGJL01000001.1"/>
</dbReference>
<protein>
    <submittedName>
        <fullName evidence="1">Uncharacterized protein</fullName>
    </submittedName>
</protein>
<dbReference type="EMBL" id="AGJL01000001">
    <property type="protein sequence ID" value="EHP89673.1"/>
    <property type="molecule type" value="Genomic_DNA"/>
</dbReference>
<gene>
    <name evidence="1" type="ORF">MetfoDRAFT_0063</name>
</gene>
<evidence type="ECO:0000313" key="1">
    <source>
        <dbReference type="EMBL" id="EHP89673.1"/>
    </source>
</evidence>
<dbReference type="STRING" id="647171.MetfoDRAFT_0063"/>
<keyword evidence="2" id="KW-1185">Reference proteome</keyword>
<proteinExistence type="predicted"/>
<comment type="caution">
    <text evidence="1">The sequence shown here is derived from an EMBL/GenBank/DDBJ whole genome shotgun (WGS) entry which is preliminary data.</text>
</comment>
<name>H1KW90_9EURY</name>
<dbReference type="Proteomes" id="UP000003706">
    <property type="component" value="Unassembled WGS sequence"/>
</dbReference>
<reference evidence="1 2" key="1">
    <citation type="submission" date="2011-09" db="EMBL/GenBank/DDBJ databases">
        <title>The draft genome of Methanotorris formicicus Mc-S-70.</title>
        <authorList>
            <consortium name="US DOE Joint Genome Institute (JGI-PGF)"/>
            <person name="Lucas S."/>
            <person name="Han J."/>
            <person name="Lapidus A."/>
            <person name="Cheng J.-F."/>
            <person name="Goodwin L."/>
            <person name="Pitluck S."/>
            <person name="Peters L."/>
            <person name="Land M.L."/>
            <person name="Hauser L."/>
            <person name="Sieprawska-Lupa M."/>
            <person name="Takai K."/>
            <person name="Miyazaki J."/>
            <person name="Whitman W."/>
            <person name="Woyke T.J."/>
        </authorList>
    </citation>
    <scope>NUCLEOTIDE SEQUENCE [LARGE SCALE GENOMIC DNA]</scope>
    <source>
        <strain evidence="1 2">Mc-S-70</strain>
    </source>
</reference>
<dbReference type="AlphaFoldDB" id="H1KW90"/>
<accession>H1KW90</accession>
<evidence type="ECO:0000313" key="2">
    <source>
        <dbReference type="Proteomes" id="UP000003706"/>
    </source>
</evidence>
<dbReference type="OrthoDB" id="381454at2157"/>
<sequence length="103" mass="11758">MDKIKITFENPKGIIISYINIKSPKLKGGDITLELLSEEVQSIEIPYNKDIEEGEITIKIRYKPFFEIGKNIDKDDDVACIEENEDNEAVLDDDKDDVEIIIA</sequence>
<organism evidence="1 2">
    <name type="scientific">Methanotorris formicicus Mc-S-70</name>
    <dbReference type="NCBI Taxonomy" id="647171"/>
    <lineage>
        <taxon>Archaea</taxon>
        <taxon>Methanobacteriati</taxon>
        <taxon>Methanobacteriota</taxon>
        <taxon>Methanomada group</taxon>
        <taxon>Methanococci</taxon>
        <taxon>Methanococcales</taxon>
        <taxon>Methanocaldococcaceae</taxon>
        <taxon>Methanotorris</taxon>
    </lineage>
</organism>